<dbReference type="EMBL" id="CP011030">
    <property type="protein sequence ID" value="ATC91771.1"/>
    <property type="molecule type" value="Genomic_DNA"/>
</dbReference>
<name>A0ABM6N636_9GAMM</name>
<accession>A0ABM6N636</accession>
<evidence type="ECO:0000313" key="1">
    <source>
        <dbReference type="EMBL" id="ATC91771.1"/>
    </source>
</evidence>
<gene>
    <name evidence="1" type="ORF">PISS_a3037</name>
</gene>
<organism evidence="1 2">
    <name type="scientific">Pseudoalteromonas issachenkonii</name>
    <dbReference type="NCBI Taxonomy" id="152297"/>
    <lineage>
        <taxon>Bacteria</taxon>
        <taxon>Pseudomonadati</taxon>
        <taxon>Pseudomonadota</taxon>
        <taxon>Gammaproteobacteria</taxon>
        <taxon>Alteromonadales</taxon>
        <taxon>Pseudoalteromonadaceae</taxon>
        <taxon>Pseudoalteromonas</taxon>
    </lineage>
</organism>
<proteinExistence type="predicted"/>
<dbReference type="Proteomes" id="UP000217258">
    <property type="component" value="Chromosome I"/>
</dbReference>
<reference evidence="1 2" key="1">
    <citation type="submission" date="2015-06" db="EMBL/GenBank/DDBJ databases">
        <authorList>
            <person name="Xie B.-B."/>
            <person name="Rong J.-C."/>
            <person name="Qin Q.-L."/>
            <person name="Zhang Y.-Z."/>
        </authorList>
    </citation>
    <scope>NUCLEOTIDE SEQUENCE [LARGE SCALE GENOMIC DNA]</scope>
    <source>
        <strain evidence="1 2">KMM 3549</strain>
    </source>
</reference>
<sequence length="45" mass="4919">MLELAAKSVLIVSATAHFLNELLEVIITLSFIIICENPQSGYKGK</sequence>
<protein>
    <submittedName>
        <fullName evidence="1">Uncharacterized protein</fullName>
    </submittedName>
</protein>
<keyword evidence="2" id="KW-1185">Reference proteome</keyword>
<evidence type="ECO:0000313" key="2">
    <source>
        <dbReference type="Proteomes" id="UP000217258"/>
    </source>
</evidence>